<evidence type="ECO:0000256" key="3">
    <source>
        <dbReference type="SAM" id="MobiDB-lite"/>
    </source>
</evidence>
<gene>
    <name evidence="5" type="ORF">GRI68_02030</name>
</gene>
<dbReference type="GO" id="GO:0003677">
    <property type="term" value="F:DNA binding"/>
    <property type="evidence" value="ECO:0007669"/>
    <property type="project" value="UniProtKB-UniRule"/>
</dbReference>
<dbReference type="InterPro" id="IPR009057">
    <property type="entry name" value="Homeodomain-like_sf"/>
</dbReference>
<dbReference type="PROSITE" id="PS50977">
    <property type="entry name" value="HTH_TETR_2"/>
    <property type="match status" value="1"/>
</dbReference>
<proteinExistence type="predicted"/>
<dbReference type="InterPro" id="IPR001647">
    <property type="entry name" value="HTH_TetR"/>
</dbReference>
<keyword evidence="1 2" id="KW-0238">DNA-binding</keyword>
<reference evidence="5 6" key="1">
    <citation type="submission" date="2019-12" db="EMBL/GenBank/DDBJ databases">
        <title>Genomic-based taxomic classification of the family Erythrobacteraceae.</title>
        <authorList>
            <person name="Xu L."/>
        </authorList>
    </citation>
    <scope>NUCLEOTIDE SEQUENCE [LARGE SCALE GENOMIC DNA]</scope>
    <source>
        <strain evidence="5 6">LMG 29519</strain>
    </source>
</reference>
<name>A0A6I4U1Z0_9SPHN</name>
<feature type="DNA-binding region" description="H-T-H motif" evidence="2">
    <location>
        <begin position="115"/>
        <end position="134"/>
    </location>
</feature>
<comment type="caution">
    <text evidence="5">The sequence shown here is derived from an EMBL/GenBank/DDBJ whole genome shotgun (WGS) entry which is preliminary data.</text>
</comment>
<dbReference type="RefSeq" id="WP_160615465.1">
    <property type="nucleotide sequence ID" value="NZ_WTYR01000001.1"/>
</dbReference>
<keyword evidence="6" id="KW-1185">Reference proteome</keyword>
<dbReference type="SUPFAM" id="SSF46689">
    <property type="entry name" value="Homeodomain-like"/>
    <property type="match status" value="1"/>
</dbReference>
<protein>
    <submittedName>
        <fullName evidence="5">TetR family transcriptional regulator</fullName>
    </submittedName>
</protein>
<feature type="region of interest" description="Disordered" evidence="3">
    <location>
        <begin position="43"/>
        <end position="65"/>
    </location>
</feature>
<evidence type="ECO:0000259" key="4">
    <source>
        <dbReference type="PROSITE" id="PS50977"/>
    </source>
</evidence>
<dbReference type="Proteomes" id="UP000429229">
    <property type="component" value="Unassembled WGS sequence"/>
</dbReference>
<dbReference type="AlphaFoldDB" id="A0A6I4U1Z0"/>
<evidence type="ECO:0000256" key="2">
    <source>
        <dbReference type="PROSITE-ProRule" id="PRU00335"/>
    </source>
</evidence>
<dbReference type="Gene3D" id="1.10.357.10">
    <property type="entry name" value="Tetracycline Repressor, domain 2"/>
    <property type="match status" value="1"/>
</dbReference>
<organism evidence="5 6">
    <name type="scientific">Alteriqipengyuania halimionae</name>
    <dbReference type="NCBI Taxonomy" id="1926630"/>
    <lineage>
        <taxon>Bacteria</taxon>
        <taxon>Pseudomonadati</taxon>
        <taxon>Pseudomonadota</taxon>
        <taxon>Alphaproteobacteria</taxon>
        <taxon>Sphingomonadales</taxon>
        <taxon>Erythrobacteraceae</taxon>
        <taxon>Alteriqipengyuania</taxon>
    </lineage>
</organism>
<dbReference type="OrthoDB" id="9777694at2"/>
<evidence type="ECO:0000313" key="6">
    <source>
        <dbReference type="Proteomes" id="UP000429229"/>
    </source>
</evidence>
<feature type="domain" description="HTH tetR-type" evidence="4">
    <location>
        <begin position="92"/>
        <end position="152"/>
    </location>
</feature>
<sequence>MELTRTELFESIWSEPMGAVAARYGLSGNGLAKICDRLDIPRPPRSHWTRNASTREPRPELPPAPIGLSETFALGARHVRKSPGTRTRMSAEERQDHLMDMASRIALSDGLSAVTIREVARIAGISETQVHNCFGGRTELLLAMARREIATQESLRRKRIARGTNHRTRVMLSTIGYLHEAARRGPMLQMLLRTPEVRDALKPERITQSDKARAPILDELVGHGKMDLQNARASTAALTAVSLKAGGIVASKRAPFAMVEEICLNIIMAGVVSDESLAAGAD</sequence>
<evidence type="ECO:0000313" key="5">
    <source>
        <dbReference type="EMBL" id="MXP08955.1"/>
    </source>
</evidence>
<accession>A0A6I4U1Z0</accession>
<evidence type="ECO:0000256" key="1">
    <source>
        <dbReference type="ARBA" id="ARBA00023125"/>
    </source>
</evidence>
<dbReference type="EMBL" id="WTYR01000001">
    <property type="protein sequence ID" value="MXP08955.1"/>
    <property type="molecule type" value="Genomic_DNA"/>
</dbReference>